<proteinExistence type="predicted"/>
<evidence type="ECO:0000313" key="2">
    <source>
        <dbReference type="EMBL" id="MCQ4770685.1"/>
    </source>
</evidence>
<feature type="chain" id="PRO_5043330457" description="Lipoprotein" evidence="1">
    <location>
        <begin position="23"/>
        <end position="164"/>
    </location>
</feature>
<evidence type="ECO:0000256" key="1">
    <source>
        <dbReference type="SAM" id="SignalP"/>
    </source>
</evidence>
<feature type="signal peptide" evidence="1">
    <location>
        <begin position="1"/>
        <end position="22"/>
    </location>
</feature>
<sequence>MKKHTAWIAALLCLLALTGCRAAPDSGSEGSKTASIPFQEDQLYAVAYLGYGEINDLAFYTENYLDDVNLPVHYLSKGDYYLIVPRYADMEVRLYQNDIETMETTLIYEEMACRPFILQCNVSDIFTDATICLTRETETVEFSPYISLEDGSVQVGDRGVDITK</sequence>
<protein>
    <recommendedName>
        <fullName evidence="4">Lipoprotein</fullName>
    </recommendedName>
</protein>
<dbReference type="AlphaFoldDB" id="A0AAW5JPB2"/>
<dbReference type="PROSITE" id="PS51257">
    <property type="entry name" value="PROKAR_LIPOPROTEIN"/>
    <property type="match status" value="1"/>
</dbReference>
<accession>A0AAW5JPB2</accession>
<reference evidence="2" key="1">
    <citation type="submission" date="2022-06" db="EMBL/GenBank/DDBJ databases">
        <title>Isolation of gut microbiota from human fecal samples.</title>
        <authorList>
            <person name="Pamer E.G."/>
            <person name="Barat B."/>
            <person name="Waligurski E."/>
            <person name="Medina S."/>
            <person name="Paddock L."/>
            <person name="Mostad J."/>
        </authorList>
    </citation>
    <scope>NUCLEOTIDE SEQUENCE</scope>
    <source>
        <strain evidence="2">DFI.9.91</strain>
    </source>
</reference>
<evidence type="ECO:0008006" key="4">
    <source>
        <dbReference type="Google" id="ProtNLM"/>
    </source>
</evidence>
<dbReference type="Proteomes" id="UP001204562">
    <property type="component" value="Unassembled WGS sequence"/>
</dbReference>
<evidence type="ECO:0000313" key="3">
    <source>
        <dbReference type="Proteomes" id="UP001204562"/>
    </source>
</evidence>
<dbReference type="RefSeq" id="WP_256304062.1">
    <property type="nucleotide sequence ID" value="NZ_JANFYS010000018.1"/>
</dbReference>
<gene>
    <name evidence="2" type="ORF">NE579_09440</name>
</gene>
<organism evidence="2 3">
    <name type="scientific">Intestinimonas massiliensis</name>
    <name type="common">ex Afouda et al. 2020</name>
    <dbReference type="NCBI Taxonomy" id="1673721"/>
    <lineage>
        <taxon>Bacteria</taxon>
        <taxon>Bacillati</taxon>
        <taxon>Bacillota</taxon>
        <taxon>Clostridia</taxon>
        <taxon>Eubacteriales</taxon>
        <taxon>Intestinimonas</taxon>
    </lineage>
</organism>
<keyword evidence="1" id="KW-0732">Signal</keyword>
<dbReference type="EMBL" id="JANFYS010000018">
    <property type="protein sequence ID" value="MCQ4770685.1"/>
    <property type="molecule type" value="Genomic_DNA"/>
</dbReference>
<comment type="caution">
    <text evidence="2">The sequence shown here is derived from an EMBL/GenBank/DDBJ whole genome shotgun (WGS) entry which is preliminary data.</text>
</comment>
<name>A0AAW5JPB2_9FIRM</name>